<dbReference type="OrthoDB" id="194358at2759"/>
<proteinExistence type="predicted"/>
<dbReference type="PANTHER" id="PTHR24148">
    <property type="entry name" value="ANKYRIN REPEAT DOMAIN-CONTAINING PROTEIN 39 HOMOLOG-RELATED"/>
    <property type="match status" value="1"/>
</dbReference>
<organism evidence="2 3">
    <name type="scientific">Botrytis tulipae</name>
    <dbReference type="NCBI Taxonomy" id="87230"/>
    <lineage>
        <taxon>Eukaryota</taxon>
        <taxon>Fungi</taxon>
        <taxon>Dikarya</taxon>
        <taxon>Ascomycota</taxon>
        <taxon>Pezizomycotina</taxon>
        <taxon>Leotiomycetes</taxon>
        <taxon>Helotiales</taxon>
        <taxon>Sclerotiniaceae</taxon>
        <taxon>Botrytis</taxon>
    </lineage>
</organism>
<evidence type="ECO:0000259" key="1">
    <source>
        <dbReference type="Pfam" id="PF06985"/>
    </source>
</evidence>
<dbReference type="InterPro" id="IPR010730">
    <property type="entry name" value="HET"/>
</dbReference>
<dbReference type="Proteomes" id="UP000297777">
    <property type="component" value="Unassembled WGS sequence"/>
</dbReference>
<dbReference type="EMBL" id="PQXH01000118">
    <property type="protein sequence ID" value="TGO11073.1"/>
    <property type="molecule type" value="Genomic_DNA"/>
</dbReference>
<comment type="caution">
    <text evidence="2">The sequence shown here is derived from an EMBL/GenBank/DDBJ whole genome shotgun (WGS) entry which is preliminary data.</text>
</comment>
<evidence type="ECO:0000313" key="2">
    <source>
        <dbReference type="EMBL" id="TGO11073.1"/>
    </source>
</evidence>
<gene>
    <name evidence="2" type="ORF">BTUL_0118g00300</name>
</gene>
<protein>
    <recommendedName>
        <fullName evidence="1">Heterokaryon incompatibility domain-containing protein</fullName>
    </recommendedName>
</protein>
<dbReference type="AlphaFoldDB" id="A0A4Z1EL02"/>
<dbReference type="InterPro" id="IPR052895">
    <property type="entry name" value="HetReg/Transcr_Mod"/>
</dbReference>
<reference evidence="2 3" key="1">
    <citation type="submission" date="2017-12" db="EMBL/GenBank/DDBJ databases">
        <title>Comparative genomics of Botrytis spp.</title>
        <authorList>
            <person name="Valero-Jimenez C.A."/>
            <person name="Tapia P."/>
            <person name="Veloso J."/>
            <person name="Silva-Moreno E."/>
            <person name="Staats M."/>
            <person name="Valdes J.H."/>
            <person name="Van Kan J.A.L."/>
        </authorList>
    </citation>
    <scope>NUCLEOTIDE SEQUENCE [LARGE SCALE GENOMIC DNA]</scope>
    <source>
        <strain evidence="2 3">Bt9001</strain>
    </source>
</reference>
<dbReference type="PANTHER" id="PTHR24148:SF64">
    <property type="entry name" value="HETEROKARYON INCOMPATIBILITY DOMAIN-CONTAINING PROTEIN"/>
    <property type="match status" value="1"/>
</dbReference>
<accession>A0A4Z1EL02</accession>
<sequence length="155" mass="17752">MKNLEPHTHTRLQSPRYIRILKLLPSAKQHARIQCRLAELDIDKYTSHDYKTPGPYEALSYVWGSTNGSISIECDGKALLVTENCHSALVRLQRRFGVELSGLILFASIRRKVNHRRKSALYKYNSWVSLAGAMLSLDEGNFEDTTRRRNIVPVI</sequence>
<evidence type="ECO:0000313" key="3">
    <source>
        <dbReference type="Proteomes" id="UP000297777"/>
    </source>
</evidence>
<feature type="domain" description="Heterokaryon incompatibility" evidence="1">
    <location>
        <begin position="56"/>
        <end position="94"/>
    </location>
</feature>
<keyword evidence="3" id="KW-1185">Reference proteome</keyword>
<name>A0A4Z1EL02_9HELO</name>
<dbReference type="Pfam" id="PF06985">
    <property type="entry name" value="HET"/>
    <property type="match status" value="1"/>
</dbReference>